<feature type="transmembrane region" description="Helical" evidence="9">
    <location>
        <begin position="272"/>
        <end position="296"/>
    </location>
</feature>
<feature type="transmembrane region" description="Helical" evidence="9">
    <location>
        <begin position="117"/>
        <end position="135"/>
    </location>
</feature>
<comment type="similarity">
    <text evidence="2">Belongs to the branched chain amino acid transporter family.</text>
</comment>
<evidence type="ECO:0000256" key="1">
    <source>
        <dbReference type="ARBA" id="ARBA00004651"/>
    </source>
</evidence>
<reference evidence="11" key="1">
    <citation type="submission" date="2016-10" db="EMBL/GenBank/DDBJ databases">
        <authorList>
            <person name="Varghese N."/>
            <person name="Submissions S."/>
        </authorList>
    </citation>
    <scope>NUCLEOTIDE SEQUENCE [LARGE SCALE GENOMIC DNA]</scope>
    <source>
        <strain evidence="11">DSM 13490</strain>
    </source>
</reference>
<proteinExistence type="inferred from homology"/>
<keyword evidence="4" id="KW-1003">Cell membrane</keyword>
<feature type="transmembrane region" description="Helical" evidence="9">
    <location>
        <begin position="147"/>
        <end position="169"/>
    </location>
</feature>
<dbReference type="GO" id="GO:0015818">
    <property type="term" value="P:isoleucine transport"/>
    <property type="evidence" value="ECO:0007669"/>
    <property type="project" value="TreeGrafter"/>
</dbReference>
<name>A0A1H3HJR2_9BACT</name>
<dbReference type="NCBIfam" id="TIGR00796">
    <property type="entry name" value="livcs"/>
    <property type="match status" value="1"/>
</dbReference>
<keyword evidence="8 9" id="KW-0472">Membrane</keyword>
<feature type="transmembrane region" description="Helical" evidence="9">
    <location>
        <begin position="9"/>
        <end position="28"/>
    </location>
</feature>
<evidence type="ECO:0000256" key="8">
    <source>
        <dbReference type="ARBA" id="ARBA00023136"/>
    </source>
</evidence>
<dbReference type="GO" id="GO:0005886">
    <property type="term" value="C:plasma membrane"/>
    <property type="evidence" value="ECO:0007669"/>
    <property type="project" value="UniProtKB-SubCell"/>
</dbReference>
<dbReference type="Proteomes" id="UP000199266">
    <property type="component" value="Unassembled WGS sequence"/>
</dbReference>
<keyword evidence="6" id="KW-0029">Amino-acid transport</keyword>
<dbReference type="EMBL" id="FNPD01000017">
    <property type="protein sequence ID" value="SDY15455.1"/>
    <property type="molecule type" value="Genomic_DNA"/>
</dbReference>
<feature type="transmembrane region" description="Helical" evidence="9">
    <location>
        <begin position="40"/>
        <end position="59"/>
    </location>
</feature>
<feature type="transmembrane region" description="Helical" evidence="9">
    <location>
        <begin position="407"/>
        <end position="424"/>
    </location>
</feature>
<keyword evidence="3" id="KW-0813">Transport</keyword>
<evidence type="ECO:0000256" key="5">
    <source>
        <dbReference type="ARBA" id="ARBA00022692"/>
    </source>
</evidence>
<dbReference type="InterPro" id="IPR004685">
    <property type="entry name" value="Brnchd-chn_aa_trnsp_Livcs"/>
</dbReference>
<feature type="transmembrane region" description="Helical" evidence="9">
    <location>
        <begin position="335"/>
        <end position="356"/>
    </location>
</feature>
<evidence type="ECO:0000313" key="11">
    <source>
        <dbReference type="Proteomes" id="UP000199266"/>
    </source>
</evidence>
<dbReference type="RefSeq" id="WP_091462421.1">
    <property type="nucleotide sequence ID" value="NZ_FNPD01000017.1"/>
</dbReference>
<feature type="transmembrane region" description="Helical" evidence="9">
    <location>
        <begin position="227"/>
        <end position="252"/>
    </location>
</feature>
<dbReference type="AlphaFoldDB" id="A0A1H3HJR2"/>
<dbReference type="PANTHER" id="PTHR30588:SF0">
    <property type="entry name" value="BRANCHED-CHAIN AMINO ACID PERMEASE BRNQ"/>
    <property type="match status" value="1"/>
</dbReference>
<dbReference type="GO" id="GO:0005304">
    <property type="term" value="F:L-valine transmembrane transporter activity"/>
    <property type="evidence" value="ECO:0007669"/>
    <property type="project" value="TreeGrafter"/>
</dbReference>
<feature type="transmembrane region" description="Helical" evidence="9">
    <location>
        <begin position="79"/>
        <end position="97"/>
    </location>
</feature>
<feature type="transmembrane region" description="Helical" evidence="9">
    <location>
        <begin position="189"/>
        <end position="206"/>
    </location>
</feature>
<dbReference type="Pfam" id="PF05525">
    <property type="entry name" value="Branch_AA_trans"/>
    <property type="match status" value="1"/>
</dbReference>
<organism evidence="10 11">
    <name type="scientific">Acetomicrobium thermoterrenum DSM 13490</name>
    <dbReference type="NCBI Taxonomy" id="1120987"/>
    <lineage>
        <taxon>Bacteria</taxon>
        <taxon>Thermotogati</taxon>
        <taxon>Synergistota</taxon>
        <taxon>Synergistia</taxon>
        <taxon>Synergistales</taxon>
        <taxon>Acetomicrobiaceae</taxon>
        <taxon>Acetomicrobium</taxon>
    </lineage>
</organism>
<dbReference type="PANTHER" id="PTHR30588">
    <property type="entry name" value="BRANCHED-CHAIN AMINO ACID TRANSPORT SYSTEM 2 CARRIER PROTEIN"/>
    <property type="match status" value="1"/>
</dbReference>
<sequence length="438" mass="45978">MERINTRDVIVTGFALFAMFFGAGNLIFPPYLGSLFGTKWVAAMLGFGITGIGLPLLGVMVMSQYDGSFEKFADKGGKLFAILLGSLVVLCIGPLLAIPRTGATTFEVAVKPFFPNMNPYIPIIGFFALTYYFSMKQSSVIDIIGRVLTPGLLGLLIFIIIAGIVNPISTPLDPNVAKSSAFSSCFVEGYQTMDALAAVIFAGIIVQSIRAKGYGRTSSIKMTAISGLIAAAGLFVVYGGLMYLGATVSFMSSDIPRTTLLVTIVAEIAGDVGLAALGIAVSLACLTTAVGLTAATGEFFSNLSKNRVTYLQVVTLSTIFSALFAGIGVDGIIRFAVPILVVVYPIVIVLMFMNLLSPVFNDSCRYAYVTALAGTLLVSLYDGLSAMGVTISVWGDIVSMIPLVGNGFGWLMASTIGFGIGLIVDRIALAIKGSESCA</sequence>
<keyword evidence="5 9" id="KW-0812">Transmembrane</keyword>
<keyword evidence="11" id="KW-1185">Reference proteome</keyword>
<dbReference type="GO" id="GO:0015820">
    <property type="term" value="P:L-leucine transport"/>
    <property type="evidence" value="ECO:0007669"/>
    <property type="project" value="TreeGrafter"/>
</dbReference>
<evidence type="ECO:0000256" key="7">
    <source>
        <dbReference type="ARBA" id="ARBA00022989"/>
    </source>
</evidence>
<evidence type="ECO:0000256" key="2">
    <source>
        <dbReference type="ARBA" id="ARBA00008540"/>
    </source>
</evidence>
<keyword evidence="7 9" id="KW-1133">Transmembrane helix</keyword>
<evidence type="ECO:0000256" key="6">
    <source>
        <dbReference type="ARBA" id="ARBA00022970"/>
    </source>
</evidence>
<evidence type="ECO:0000313" key="10">
    <source>
        <dbReference type="EMBL" id="SDY15455.1"/>
    </source>
</evidence>
<accession>A0A1H3HJR2</accession>
<gene>
    <name evidence="10" type="ORF">SAMN03080603_01955</name>
</gene>
<feature type="transmembrane region" description="Helical" evidence="9">
    <location>
        <begin position="308"/>
        <end position="329"/>
    </location>
</feature>
<evidence type="ECO:0000256" key="3">
    <source>
        <dbReference type="ARBA" id="ARBA00022448"/>
    </source>
</evidence>
<feature type="transmembrane region" description="Helical" evidence="9">
    <location>
        <begin position="368"/>
        <end position="395"/>
    </location>
</feature>
<comment type="subcellular location">
    <subcellularLocation>
        <location evidence="1">Cell membrane</location>
        <topology evidence="1">Multi-pass membrane protein</topology>
    </subcellularLocation>
</comment>
<dbReference type="GO" id="GO:0015188">
    <property type="term" value="F:L-isoleucine transmembrane transporter activity"/>
    <property type="evidence" value="ECO:0007669"/>
    <property type="project" value="TreeGrafter"/>
</dbReference>
<evidence type="ECO:0000256" key="9">
    <source>
        <dbReference type="SAM" id="Phobius"/>
    </source>
</evidence>
<protein>
    <submittedName>
        <fullName evidence="10">Branched-chain amino acid:cation transporter, LIVCS family</fullName>
    </submittedName>
</protein>
<evidence type="ECO:0000256" key="4">
    <source>
        <dbReference type="ARBA" id="ARBA00022475"/>
    </source>
</evidence>
<dbReference type="GO" id="GO:0015190">
    <property type="term" value="F:L-leucine transmembrane transporter activity"/>
    <property type="evidence" value="ECO:0007669"/>
    <property type="project" value="TreeGrafter"/>
</dbReference>